<dbReference type="Proteomes" id="UP000007058">
    <property type="component" value="Chromosome"/>
</dbReference>
<proteinExistence type="predicted"/>
<dbReference type="PANTHER" id="PTHR30270">
    <property type="entry name" value="THIAMINE-MONOPHOSPHATE KINASE"/>
    <property type="match status" value="1"/>
</dbReference>
<dbReference type="GO" id="GO:0009228">
    <property type="term" value="P:thiamine biosynthetic process"/>
    <property type="evidence" value="ECO:0007669"/>
    <property type="project" value="UniProtKB-KW"/>
</dbReference>
<keyword evidence="4" id="KW-0808">Transferase</keyword>
<evidence type="ECO:0000259" key="3">
    <source>
        <dbReference type="Pfam" id="PF00586"/>
    </source>
</evidence>
<dbReference type="PANTHER" id="PTHR30270:SF0">
    <property type="entry name" value="THIAMINE-MONOPHOSPHATE KINASE"/>
    <property type="match status" value="1"/>
</dbReference>
<dbReference type="GO" id="GO:0009030">
    <property type="term" value="F:thiamine-phosphate kinase activity"/>
    <property type="evidence" value="ECO:0007669"/>
    <property type="project" value="InterPro"/>
</dbReference>
<sequence length="268" mass="27062">MSGGAPDEFGLIAELFAPLAAGFPGALGLTDDAAFIAAEPGFDTVATMDSMVAGVHFLADDPPDLVARKLIRVNLSDLAAKGAEPRLLMLSAAFPRGVTQDWLRTFGAGLAEDVRAFGVHLIGGDTVSTPGPLTLTLTALGGRAGRGIRRSGAQGRRYRLGIGQHRRRRPGAEGHSSPVAGTVRCPPRVSHRALPPAAAPGGPRASAGGIGPWRHGRLGRPGSGPGAPVPGFRIGGQDRSGASAAIAGRRGRLGPGPVPACLGAGGGR</sequence>
<evidence type="ECO:0000313" key="4">
    <source>
        <dbReference type="EMBL" id="BAE51151.1"/>
    </source>
</evidence>
<protein>
    <submittedName>
        <fullName evidence="4">Thiamine monophosphate kinase</fullName>
    </submittedName>
</protein>
<keyword evidence="5" id="KW-1185">Reference proteome</keyword>
<dbReference type="EMBL" id="AP007255">
    <property type="protein sequence ID" value="BAE51151.1"/>
    <property type="molecule type" value="Genomic_DNA"/>
</dbReference>
<organism evidence="4 5">
    <name type="scientific">Paramagnetospirillum magneticum (strain ATCC 700264 / AMB-1)</name>
    <name type="common">Magnetospirillum magneticum</name>
    <dbReference type="NCBI Taxonomy" id="342108"/>
    <lineage>
        <taxon>Bacteria</taxon>
        <taxon>Pseudomonadati</taxon>
        <taxon>Pseudomonadota</taxon>
        <taxon>Alphaproteobacteria</taxon>
        <taxon>Rhodospirillales</taxon>
        <taxon>Magnetospirillaceae</taxon>
        <taxon>Paramagnetospirillum</taxon>
    </lineage>
</organism>
<dbReference type="InterPro" id="IPR036921">
    <property type="entry name" value="PurM-like_N_sf"/>
</dbReference>
<dbReference type="SUPFAM" id="SSF55326">
    <property type="entry name" value="PurM N-terminal domain-like"/>
    <property type="match status" value="1"/>
</dbReference>
<dbReference type="AlphaFoldDB" id="Q2W4S4"/>
<feature type="domain" description="PurM-like N-terminal" evidence="3">
    <location>
        <begin position="31"/>
        <end position="141"/>
    </location>
</feature>
<dbReference type="HOGENOM" id="CLU_1037471_0_0_5"/>
<dbReference type="Pfam" id="PF00586">
    <property type="entry name" value="AIRS"/>
    <property type="match status" value="1"/>
</dbReference>
<keyword evidence="4" id="KW-0418">Kinase</keyword>
<reference evidence="4 5" key="1">
    <citation type="journal article" date="2005" name="DNA Res.">
        <title>Complete genome sequence of the facultative anaerobic magnetotactic bacterium Magnetospirillum sp. strain AMB-1.</title>
        <authorList>
            <person name="Matsunaga T."/>
            <person name="Okamura Y."/>
            <person name="Fukuda Y."/>
            <person name="Wahyudi A.T."/>
            <person name="Murase Y."/>
            <person name="Takeyama H."/>
        </authorList>
    </citation>
    <scope>NUCLEOTIDE SEQUENCE [LARGE SCALE GENOMIC DNA]</scope>
    <source>
        <strain evidence="5">ATCC 700264 / AMB-1</strain>
    </source>
</reference>
<evidence type="ECO:0000256" key="2">
    <source>
        <dbReference type="SAM" id="MobiDB-lite"/>
    </source>
</evidence>
<name>Q2W4S4_PARM1</name>
<dbReference type="KEGG" id="mag:amb2347"/>
<gene>
    <name evidence="4" type="ordered locus">amb2347</name>
</gene>
<evidence type="ECO:0000256" key="1">
    <source>
        <dbReference type="ARBA" id="ARBA00022977"/>
    </source>
</evidence>
<feature type="compositionally biased region" description="Low complexity" evidence="2">
    <location>
        <begin position="195"/>
        <end position="207"/>
    </location>
</feature>
<keyword evidence="1" id="KW-0784">Thiamine biosynthesis</keyword>
<dbReference type="CDD" id="cd02194">
    <property type="entry name" value="ThiL"/>
    <property type="match status" value="1"/>
</dbReference>
<dbReference type="InterPro" id="IPR016188">
    <property type="entry name" value="PurM-like_N"/>
</dbReference>
<dbReference type="STRING" id="342108.amb2347"/>
<dbReference type="InterPro" id="IPR006283">
    <property type="entry name" value="ThiL-like"/>
</dbReference>
<dbReference type="Gene3D" id="3.30.1330.10">
    <property type="entry name" value="PurM-like, N-terminal domain"/>
    <property type="match status" value="1"/>
</dbReference>
<accession>Q2W4S4</accession>
<evidence type="ECO:0000313" key="5">
    <source>
        <dbReference type="Proteomes" id="UP000007058"/>
    </source>
</evidence>
<feature type="region of interest" description="Disordered" evidence="2">
    <location>
        <begin position="166"/>
        <end position="268"/>
    </location>
</feature>